<dbReference type="PANTHER" id="PTHR30151">
    <property type="entry name" value="ALKANE SULFONATE ABC TRANSPORTER-RELATED, MEMBRANE SUBUNIT"/>
    <property type="match status" value="1"/>
</dbReference>
<evidence type="ECO:0000256" key="7">
    <source>
        <dbReference type="RuleBase" id="RU363032"/>
    </source>
</evidence>
<dbReference type="PROSITE" id="PS50928">
    <property type="entry name" value="ABC_TM1"/>
    <property type="match status" value="1"/>
</dbReference>
<evidence type="ECO:0000259" key="8">
    <source>
        <dbReference type="PROSITE" id="PS50928"/>
    </source>
</evidence>
<keyword evidence="3" id="KW-1003">Cell membrane</keyword>
<organism evidence="9 10">
    <name type="scientific">Stella humosa</name>
    <dbReference type="NCBI Taxonomy" id="94"/>
    <lineage>
        <taxon>Bacteria</taxon>
        <taxon>Pseudomonadati</taxon>
        <taxon>Pseudomonadota</taxon>
        <taxon>Alphaproteobacteria</taxon>
        <taxon>Rhodospirillales</taxon>
        <taxon>Stellaceae</taxon>
        <taxon>Stella</taxon>
    </lineage>
</organism>
<evidence type="ECO:0000256" key="3">
    <source>
        <dbReference type="ARBA" id="ARBA00022475"/>
    </source>
</evidence>
<keyword evidence="5 7" id="KW-1133">Transmembrane helix</keyword>
<dbReference type="GO" id="GO:0005886">
    <property type="term" value="C:plasma membrane"/>
    <property type="evidence" value="ECO:0007669"/>
    <property type="project" value="UniProtKB-SubCell"/>
</dbReference>
<feature type="transmembrane region" description="Helical" evidence="7">
    <location>
        <begin position="7"/>
        <end position="28"/>
    </location>
</feature>
<dbReference type="PANTHER" id="PTHR30151:SF20">
    <property type="entry name" value="ABC TRANSPORTER PERMEASE PROTEIN HI_0355-RELATED"/>
    <property type="match status" value="1"/>
</dbReference>
<comment type="similarity">
    <text evidence="7">Belongs to the binding-protein-dependent transport system permease family.</text>
</comment>
<evidence type="ECO:0000256" key="2">
    <source>
        <dbReference type="ARBA" id="ARBA00022448"/>
    </source>
</evidence>
<evidence type="ECO:0000256" key="1">
    <source>
        <dbReference type="ARBA" id="ARBA00004651"/>
    </source>
</evidence>
<dbReference type="AlphaFoldDB" id="A0A3N1M9M4"/>
<dbReference type="Gene3D" id="1.10.3720.10">
    <property type="entry name" value="MetI-like"/>
    <property type="match status" value="1"/>
</dbReference>
<evidence type="ECO:0000256" key="5">
    <source>
        <dbReference type="ARBA" id="ARBA00022989"/>
    </source>
</evidence>
<dbReference type="Pfam" id="PF00528">
    <property type="entry name" value="BPD_transp_1"/>
    <property type="match status" value="1"/>
</dbReference>
<sequence>MNALSRIAYPIAGLLVIAFVWEASILVFRIPTFVLPSIPSIAVALWNDLPALLAGLRVTLYEAGSGYVLGGVAAIVLALVFVLMPLVERAAMPIVVAVNSVPVVAYAPVALVALGMGSASKIAMVALAAGFAVFVNAMNGLKAVDPAAVNLLRSFGAGPLRTIWTLRLPAALPAIASGLRVAIVRSIIIAIVAEMLGAYAGLGQIIYLATQQVDFLRVWAAIVLASAASMAIYGLFAWIDRRLVWWK</sequence>
<accession>A0A3N1M9M4</accession>
<dbReference type="Proteomes" id="UP000278222">
    <property type="component" value="Unassembled WGS sequence"/>
</dbReference>
<dbReference type="InterPro" id="IPR035906">
    <property type="entry name" value="MetI-like_sf"/>
</dbReference>
<evidence type="ECO:0000313" key="10">
    <source>
        <dbReference type="Proteomes" id="UP000278222"/>
    </source>
</evidence>
<feature type="transmembrane region" description="Helical" evidence="7">
    <location>
        <begin position="90"/>
        <end position="115"/>
    </location>
</feature>
<feature type="transmembrane region" description="Helical" evidence="7">
    <location>
        <begin position="186"/>
        <end position="210"/>
    </location>
</feature>
<gene>
    <name evidence="9" type="ORF">EDC65_2167</name>
</gene>
<evidence type="ECO:0000313" key="9">
    <source>
        <dbReference type="EMBL" id="ROQ00371.1"/>
    </source>
</evidence>
<protein>
    <submittedName>
        <fullName evidence="9">NitT/TauT family transport system permease protein</fullName>
    </submittedName>
</protein>
<feature type="domain" description="ABC transmembrane type-1" evidence="8">
    <location>
        <begin position="56"/>
        <end position="236"/>
    </location>
</feature>
<feature type="transmembrane region" description="Helical" evidence="7">
    <location>
        <begin position="66"/>
        <end position="84"/>
    </location>
</feature>
<keyword evidence="6 7" id="KW-0472">Membrane</keyword>
<dbReference type="GO" id="GO:0055085">
    <property type="term" value="P:transmembrane transport"/>
    <property type="evidence" value="ECO:0007669"/>
    <property type="project" value="InterPro"/>
</dbReference>
<keyword evidence="10" id="KW-1185">Reference proteome</keyword>
<dbReference type="SUPFAM" id="SSF161098">
    <property type="entry name" value="MetI-like"/>
    <property type="match status" value="1"/>
</dbReference>
<evidence type="ECO:0000256" key="4">
    <source>
        <dbReference type="ARBA" id="ARBA00022692"/>
    </source>
</evidence>
<evidence type="ECO:0000256" key="6">
    <source>
        <dbReference type="ARBA" id="ARBA00023136"/>
    </source>
</evidence>
<reference evidence="9 10" key="1">
    <citation type="submission" date="2018-11" db="EMBL/GenBank/DDBJ databases">
        <title>Genomic Encyclopedia of Type Strains, Phase IV (KMG-IV): sequencing the most valuable type-strain genomes for metagenomic binning, comparative biology and taxonomic classification.</title>
        <authorList>
            <person name="Goeker M."/>
        </authorList>
    </citation>
    <scope>NUCLEOTIDE SEQUENCE [LARGE SCALE GENOMIC DNA]</scope>
    <source>
        <strain evidence="9 10">DSM 5900</strain>
    </source>
</reference>
<proteinExistence type="inferred from homology"/>
<feature type="transmembrane region" description="Helical" evidence="7">
    <location>
        <begin position="216"/>
        <end position="239"/>
    </location>
</feature>
<comment type="caution">
    <text evidence="9">The sequence shown here is derived from an EMBL/GenBank/DDBJ whole genome shotgun (WGS) entry which is preliminary data.</text>
</comment>
<dbReference type="RefSeq" id="WP_245978311.1">
    <property type="nucleotide sequence ID" value="NZ_AP019700.1"/>
</dbReference>
<comment type="subcellular location">
    <subcellularLocation>
        <location evidence="1 7">Cell membrane</location>
        <topology evidence="1 7">Multi-pass membrane protein</topology>
    </subcellularLocation>
</comment>
<dbReference type="EMBL" id="RJKX01000013">
    <property type="protein sequence ID" value="ROQ00371.1"/>
    <property type="molecule type" value="Genomic_DNA"/>
</dbReference>
<keyword evidence="2 7" id="KW-0813">Transport</keyword>
<feature type="transmembrane region" description="Helical" evidence="7">
    <location>
        <begin position="122"/>
        <end position="141"/>
    </location>
</feature>
<name>A0A3N1M9M4_9PROT</name>
<keyword evidence="4 7" id="KW-0812">Transmembrane</keyword>
<dbReference type="InterPro" id="IPR000515">
    <property type="entry name" value="MetI-like"/>
</dbReference>